<protein>
    <submittedName>
        <fullName evidence="2">Uncharacterized protein</fullName>
    </submittedName>
</protein>
<evidence type="ECO:0000313" key="3">
    <source>
        <dbReference type="Proteomes" id="UP000276301"/>
    </source>
</evidence>
<feature type="transmembrane region" description="Helical" evidence="1">
    <location>
        <begin position="26"/>
        <end position="45"/>
    </location>
</feature>
<feature type="transmembrane region" description="Helical" evidence="1">
    <location>
        <begin position="79"/>
        <end position="99"/>
    </location>
</feature>
<keyword evidence="1" id="KW-0812">Transmembrane</keyword>
<name>A0A498CKH1_9FIRM</name>
<dbReference type="AlphaFoldDB" id="A0A498CKH1"/>
<dbReference type="Proteomes" id="UP000276301">
    <property type="component" value="Unassembled WGS sequence"/>
</dbReference>
<feature type="transmembrane region" description="Helical" evidence="1">
    <location>
        <begin position="51"/>
        <end position="72"/>
    </location>
</feature>
<organism evidence="2 3">
    <name type="scientific">Anaerotruncus massiliensis</name>
    <name type="common">ex Liu et al. 2021</name>
    <dbReference type="NCBI Taxonomy" id="2321404"/>
    <lineage>
        <taxon>Bacteria</taxon>
        <taxon>Bacillati</taxon>
        <taxon>Bacillota</taxon>
        <taxon>Clostridia</taxon>
        <taxon>Eubacteriales</taxon>
        <taxon>Oscillospiraceae</taxon>
        <taxon>Anaerotruncus</taxon>
    </lineage>
</organism>
<sequence>MDLREQQRRAFEENPGLEAFQKRKRALLWGMFFLMMLLKAFNLFAVSGTALPPLVIGLALGALVPGIVALALYRGPWKLAFLLYALAAVSLADILKNALPVLSIGVPLAPLFYVVLAIESVSCAYTLLLAVYLTVPAKSREYARLTCGLYDAWRDETRRQSGRRP</sequence>
<evidence type="ECO:0000256" key="1">
    <source>
        <dbReference type="SAM" id="Phobius"/>
    </source>
</evidence>
<gene>
    <name evidence="2" type="ORF">D4A47_11550</name>
</gene>
<feature type="transmembrane region" description="Helical" evidence="1">
    <location>
        <begin position="111"/>
        <end position="135"/>
    </location>
</feature>
<evidence type="ECO:0000313" key="2">
    <source>
        <dbReference type="EMBL" id="RLL08724.1"/>
    </source>
</evidence>
<comment type="caution">
    <text evidence="2">The sequence shown here is derived from an EMBL/GenBank/DDBJ whole genome shotgun (WGS) entry which is preliminary data.</text>
</comment>
<keyword evidence="1" id="KW-0472">Membrane</keyword>
<keyword evidence="1" id="KW-1133">Transmembrane helix</keyword>
<keyword evidence="3" id="KW-1185">Reference proteome</keyword>
<accession>A0A498CKH1</accession>
<dbReference type="RefSeq" id="WP_121587384.1">
    <property type="nucleotide sequence ID" value="NZ_RCHT01000028.1"/>
</dbReference>
<reference evidence="2 3" key="1">
    <citation type="submission" date="2018-10" db="EMBL/GenBank/DDBJ databases">
        <title>Anaerotruncus faecis sp. nov., isolated from human feces.</title>
        <authorList>
            <person name="Wang Y.-J."/>
        </authorList>
    </citation>
    <scope>NUCLEOTIDE SEQUENCE [LARGE SCALE GENOMIC DNA]</scope>
    <source>
        <strain evidence="2 3">22A2-44</strain>
    </source>
</reference>
<dbReference type="EMBL" id="RCHT01000028">
    <property type="protein sequence ID" value="RLL08724.1"/>
    <property type="molecule type" value="Genomic_DNA"/>
</dbReference>
<proteinExistence type="predicted"/>